<evidence type="ECO:0000256" key="2">
    <source>
        <dbReference type="ARBA" id="ARBA00023125"/>
    </source>
</evidence>
<dbReference type="Gene3D" id="1.10.10.10">
    <property type="entry name" value="Winged helix-like DNA-binding domain superfamily/Winged helix DNA-binding domain"/>
    <property type="match status" value="1"/>
</dbReference>
<dbReference type="AlphaFoldDB" id="A0A841R5Y5"/>
<dbReference type="PRINTS" id="PR00038">
    <property type="entry name" value="HTHLUXR"/>
</dbReference>
<dbReference type="InterPro" id="IPR000792">
    <property type="entry name" value="Tscrpt_reg_LuxR_C"/>
</dbReference>
<dbReference type="PROSITE" id="PS00622">
    <property type="entry name" value="HTH_LUXR_1"/>
    <property type="match status" value="1"/>
</dbReference>
<dbReference type="PANTHER" id="PTHR43214">
    <property type="entry name" value="TWO-COMPONENT RESPONSE REGULATOR"/>
    <property type="match status" value="1"/>
</dbReference>
<proteinExistence type="predicted"/>
<dbReference type="PANTHER" id="PTHR43214:SF38">
    <property type="entry name" value="NITRATE_NITRITE RESPONSE REGULATOR PROTEIN NARL"/>
    <property type="match status" value="1"/>
</dbReference>
<dbReference type="RefSeq" id="WP_184744246.1">
    <property type="nucleotide sequence ID" value="NZ_JACHGJ010000001.1"/>
</dbReference>
<dbReference type="EMBL" id="JACHGJ010000001">
    <property type="protein sequence ID" value="MBB6479243.1"/>
    <property type="molecule type" value="Genomic_DNA"/>
</dbReference>
<dbReference type="SUPFAM" id="SSF46894">
    <property type="entry name" value="C-terminal effector domain of the bipartite response regulators"/>
    <property type="match status" value="1"/>
</dbReference>
<protein>
    <submittedName>
        <fullName evidence="5">LuxR family transcriptional regulator of csgAB operon</fullName>
    </submittedName>
</protein>
<evidence type="ECO:0000256" key="3">
    <source>
        <dbReference type="ARBA" id="ARBA00023163"/>
    </source>
</evidence>
<accession>A0A841R5Y5</accession>
<dbReference type="Proteomes" id="UP000587760">
    <property type="component" value="Unassembled WGS sequence"/>
</dbReference>
<dbReference type="InterPro" id="IPR039420">
    <property type="entry name" value="WalR-like"/>
</dbReference>
<keyword evidence="6" id="KW-1185">Reference proteome</keyword>
<dbReference type="Gene3D" id="3.40.50.2300">
    <property type="match status" value="1"/>
</dbReference>
<dbReference type="InterPro" id="IPR016032">
    <property type="entry name" value="Sig_transdc_resp-reg_C-effctor"/>
</dbReference>
<dbReference type="InterPro" id="IPR036388">
    <property type="entry name" value="WH-like_DNA-bd_sf"/>
</dbReference>
<dbReference type="SMART" id="SM00421">
    <property type="entry name" value="HTH_LUXR"/>
    <property type="match status" value="1"/>
</dbReference>
<name>A0A841R5Y5_9SPIO</name>
<dbReference type="Pfam" id="PF00196">
    <property type="entry name" value="GerE"/>
    <property type="match status" value="1"/>
</dbReference>
<keyword evidence="1" id="KW-0805">Transcription regulation</keyword>
<evidence type="ECO:0000313" key="5">
    <source>
        <dbReference type="EMBL" id="MBB6479243.1"/>
    </source>
</evidence>
<dbReference type="GO" id="GO:0003677">
    <property type="term" value="F:DNA binding"/>
    <property type="evidence" value="ECO:0007669"/>
    <property type="project" value="UniProtKB-KW"/>
</dbReference>
<dbReference type="CDD" id="cd06170">
    <property type="entry name" value="LuxR_C_like"/>
    <property type="match status" value="1"/>
</dbReference>
<keyword evidence="2" id="KW-0238">DNA-binding</keyword>
<evidence type="ECO:0000256" key="1">
    <source>
        <dbReference type="ARBA" id="ARBA00023015"/>
    </source>
</evidence>
<feature type="domain" description="HTH luxR-type" evidence="4">
    <location>
        <begin position="158"/>
        <end position="223"/>
    </location>
</feature>
<dbReference type="PROSITE" id="PS50043">
    <property type="entry name" value="HTH_LUXR_2"/>
    <property type="match status" value="1"/>
</dbReference>
<organism evidence="5 6">
    <name type="scientific">Spirochaeta isovalerica</name>
    <dbReference type="NCBI Taxonomy" id="150"/>
    <lineage>
        <taxon>Bacteria</taxon>
        <taxon>Pseudomonadati</taxon>
        <taxon>Spirochaetota</taxon>
        <taxon>Spirochaetia</taxon>
        <taxon>Spirochaetales</taxon>
        <taxon>Spirochaetaceae</taxon>
        <taxon>Spirochaeta</taxon>
    </lineage>
</organism>
<evidence type="ECO:0000259" key="4">
    <source>
        <dbReference type="PROSITE" id="PS50043"/>
    </source>
</evidence>
<sequence>MAIDSNTYPNTRVFIIGPLTLQNEFLLYVIKKEIGIECTIYDQELNSFPANLKIDNITYDEKMLILIDSEHQSFEEIQKSIVTNEKLSKCLIALFNLHESAGVEKKALARRIRGFFYKDDHFEVFLKGIRFILNGEIWISREILLKYVFDSLEEKQDAIAEKTSLTPREIEILTLVSMGSSNEEISNKICISTNTVKTHMYNIFKKINVQNRLQAALWAATNL</sequence>
<reference evidence="5 6" key="1">
    <citation type="submission" date="2020-08" db="EMBL/GenBank/DDBJ databases">
        <title>Genomic Encyclopedia of Type Strains, Phase IV (KMG-IV): sequencing the most valuable type-strain genomes for metagenomic binning, comparative biology and taxonomic classification.</title>
        <authorList>
            <person name="Goeker M."/>
        </authorList>
    </citation>
    <scope>NUCLEOTIDE SEQUENCE [LARGE SCALE GENOMIC DNA]</scope>
    <source>
        <strain evidence="5 6">DSM 2461</strain>
    </source>
</reference>
<keyword evidence="3" id="KW-0804">Transcription</keyword>
<evidence type="ECO:0000313" key="6">
    <source>
        <dbReference type="Proteomes" id="UP000587760"/>
    </source>
</evidence>
<dbReference type="GO" id="GO:0006355">
    <property type="term" value="P:regulation of DNA-templated transcription"/>
    <property type="evidence" value="ECO:0007669"/>
    <property type="project" value="InterPro"/>
</dbReference>
<gene>
    <name evidence="5" type="ORF">HNR50_000876</name>
</gene>
<comment type="caution">
    <text evidence="5">The sequence shown here is derived from an EMBL/GenBank/DDBJ whole genome shotgun (WGS) entry which is preliminary data.</text>
</comment>
<dbReference type="FunFam" id="1.10.10.10:FF:000153">
    <property type="entry name" value="LuxR family transcriptional regulator"/>
    <property type="match status" value="1"/>
</dbReference>